<gene>
    <name evidence="2" type="ORF">NEMBOFW57_006626</name>
</gene>
<feature type="region of interest" description="Disordered" evidence="1">
    <location>
        <begin position="1"/>
        <end position="21"/>
    </location>
</feature>
<keyword evidence="3" id="KW-1185">Reference proteome</keyword>
<organism evidence="2 3">
    <name type="scientific">Staphylotrichum longicolle</name>
    <dbReference type="NCBI Taxonomy" id="669026"/>
    <lineage>
        <taxon>Eukaryota</taxon>
        <taxon>Fungi</taxon>
        <taxon>Dikarya</taxon>
        <taxon>Ascomycota</taxon>
        <taxon>Pezizomycotina</taxon>
        <taxon>Sordariomycetes</taxon>
        <taxon>Sordariomycetidae</taxon>
        <taxon>Sordariales</taxon>
        <taxon>Chaetomiaceae</taxon>
        <taxon>Staphylotrichum</taxon>
    </lineage>
</organism>
<sequence length="224" mass="24323">MPTPHHPHPPPPSPSSPPAPELRLQIYHHACHPRVTTLIYQEDAGSTTGTGTFRCPTHPQPSCTSRASPAPKAAAYIPHPHPNLNNGTNTNQFDSGSGFGFAHSGGMSMSMSMSMGYASWACDFATTLLPDVARAVRRLAVDYVPGEVRRPWEVYGKVCLLRGCARLEEAFLVVGRSQQSHTLWSSSDSRRARTTKWEGEGEGAEVEFVDPGGMTGRLWGLWSG</sequence>
<dbReference type="EMBL" id="JAHCVI010000003">
    <property type="protein sequence ID" value="KAG7287121.1"/>
    <property type="molecule type" value="Genomic_DNA"/>
</dbReference>
<accession>A0AAD4ETI6</accession>
<comment type="caution">
    <text evidence="2">The sequence shown here is derived from an EMBL/GenBank/DDBJ whole genome shotgun (WGS) entry which is preliminary data.</text>
</comment>
<evidence type="ECO:0000313" key="3">
    <source>
        <dbReference type="Proteomes" id="UP001197093"/>
    </source>
</evidence>
<reference evidence="2" key="1">
    <citation type="submission" date="2023-02" db="EMBL/GenBank/DDBJ databases">
        <authorList>
            <person name="Palmer J.M."/>
        </authorList>
    </citation>
    <scope>NUCLEOTIDE SEQUENCE</scope>
    <source>
        <strain evidence="2">FW57</strain>
    </source>
</reference>
<protein>
    <submittedName>
        <fullName evidence="2">Uncharacterized protein</fullName>
    </submittedName>
</protein>
<proteinExistence type="predicted"/>
<feature type="compositionally biased region" description="Pro residues" evidence="1">
    <location>
        <begin position="9"/>
        <end position="20"/>
    </location>
</feature>
<name>A0AAD4ETI6_9PEZI</name>
<dbReference type="Proteomes" id="UP001197093">
    <property type="component" value="Unassembled WGS sequence"/>
</dbReference>
<dbReference type="AlphaFoldDB" id="A0AAD4ETI6"/>
<evidence type="ECO:0000256" key="1">
    <source>
        <dbReference type="SAM" id="MobiDB-lite"/>
    </source>
</evidence>
<evidence type="ECO:0000313" key="2">
    <source>
        <dbReference type="EMBL" id="KAG7287121.1"/>
    </source>
</evidence>